<protein>
    <submittedName>
        <fullName evidence="1">Uncharacterized protein</fullName>
    </submittedName>
</protein>
<dbReference type="Proteomes" id="UP001642487">
    <property type="component" value="Chromosome 6"/>
</dbReference>
<proteinExistence type="predicted"/>
<gene>
    <name evidence="1" type="ORF">CITCOLO1_LOCUS16856</name>
</gene>
<evidence type="ECO:0000313" key="1">
    <source>
        <dbReference type="EMBL" id="CAK9324617.1"/>
    </source>
</evidence>
<organism evidence="1 2">
    <name type="scientific">Citrullus colocynthis</name>
    <name type="common">colocynth</name>
    <dbReference type="NCBI Taxonomy" id="252529"/>
    <lineage>
        <taxon>Eukaryota</taxon>
        <taxon>Viridiplantae</taxon>
        <taxon>Streptophyta</taxon>
        <taxon>Embryophyta</taxon>
        <taxon>Tracheophyta</taxon>
        <taxon>Spermatophyta</taxon>
        <taxon>Magnoliopsida</taxon>
        <taxon>eudicotyledons</taxon>
        <taxon>Gunneridae</taxon>
        <taxon>Pentapetalae</taxon>
        <taxon>rosids</taxon>
        <taxon>fabids</taxon>
        <taxon>Cucurbitales</taxon>
        <taxon>Cucurbitaceae</taxon>
        <taxon>Benincaseae</taxon>
        <taxon>Citrullus</taxon>
    </lineage>
</organism>
<reference evidence="1 2" key="1">
    <citation type="submission" date="2024-03" db="EMBL/GenBank/DDBJ databases">
        <authorList>
            <person name="Gkanogiannis A."/>
            <person name="Becerra Lopez-Lavalle L."/>
        </authorList>
    </citation>
    <scope>NUCLEOTIDE SEQUENCE [LARGE SCALE GENOMIC DNA]</scope>
</reference>
<accession>A0ABP0YVQ2</accession>
<dbReference type="EMBL" id="OZ021740">
    <property type="protein sequence ID" value="CAK9324617.1"/>
    <property type="molecule type" value="Genomic_DNA"/>
</dbReference>
<keyword evidence="2" id="KW-1185">Reference proteome</keyword>
<name>A0ABP0YVQ2_9ROSI</name>
<evidence type="ECO:0000313" key="2">
    <source>
        <dbReference type="Proteomes" id="UP001642487"/>
    </source>
</evidence>
<sequence>MEDIEVSFFTVSGNSVPKALDILCKLLFIYYCDLDLDLDVPIKSCSLGIVSCASSALKKFLTFLCEVLYTFCTQHCSNENSPDAIFSTQKPKTLDSSVLLLLRFFRFYSFTVWISSNPTFKKLGAQILILLPLNNIHNSILSCCKGSCL</sequence>